<dbReference type="SUPFAM" id="SSF49562">
    <property type="entry name" value="C2 domain (Calcium/lipid-binding domain, CaLB)"/>
    <property type="match status" value="1"/>
</dbReference>
<feature type="domain" description="C2" evidence="1">
    <location>
        <begin position="1"/>
        <end position="97"/>
    </location>
</feature>
<dbReference type="Proteomes" id="UP000230423">
    <property type="component" value="Unassembled WGS sequence"/>
</dbReference>
<reference evidence="2 3" key="1">
    <citation type="submission" date="2015-09" db="EMBL/GenBank/DDBJ databases">
        <title>Draft genome of the parasitic nematode Teladorsagia circumcincta isolate WARC Sus (inbred).</title>
        <authorList>
            <person name="Mitreva M."/>
        </authorList>
    </citation>
    <scope>NUCLEOTIDE SEQUENCE [LARGE SCALE GENOMIC DNA]</scope>
    <source>
        <strain evidence="2 3">S</strain>
    </source>
</reference>
<evidence type="ECO:0000313" key="2">
    <source>
        <dbReference type="EMBL" id="PIO65522.1"/>
    </source>
</evidence>
<organism evidence="2 3">
    <name type="scientific">Teladorsagia circumcincta</name>
    <name type="common">Brown stomach worm</name>
    <name type="synonym">Ostertagia circumcincta</name>
    <dbReference type="NCBI Taxonomy" id="45464"/>
    <lineage>
        <taxon>Eukaryota</taxon>
        <taxon>Metazoa</taxon>
        <taxon>Ecdysozoa</taxon>
        <taxon>Nematoda</taxon>
        <taxon>Chromadorea</taxon>
        <taxon>Rhabditida</taxon>
        <taxon>Rhabditina</taxon>
        <taxon>Rhabditomorpha</taxon>
        <taxon>Strongyloidea</taxon>
        <taxon>Trichostrongylidae</taxon>
        <taxon>Teladorsagia</taxon>
    </lineage>
</organism>
<dbReference type="AlphaFoldDB" id="A0A2G9U763"/>
<sequence length="154" mass="17799">MLTRSDPLCTVSQLTKLPNGKEKWTRIGHTEVVWNSLDPEFVRKIPCDYFFEERQRMKFEIYDVDSSSSKLTKHDYLGYMECYLAEIVSVREFTKELGGLTGKCGSITVSAEEVDADSEGDAEFHIRAHKLDRKHFICPSDPFLKIYRILDDHG</sequence>
<dbReference type="Gene3D" id="2.60.40.150">
    <property type="entry name" value="C2 domain"/>
    <property type="match status" value="1"/>
</dbReference>
<accession>A0A2G9U763</accession>
<evidence type="ECO:0000259" key="1">
    <source>
        <dbReference type="PROSITE" id="PS50004"/>
    </source>
</evidence>
<dbReference type="InterPro" id="IPR035892">
    <property type="entry name" value="C2_domain_sf"/>
</dbReference>
<gene>
    <name evidence="2" type="ORF">TELCIR_12802</name>
</gene>
<dbReference type="PROSITE" id="PS50004">
    <property type="entry name" value="C2"/>
    <property type="match status" value="1"/>
</dbReference>
<keyword evidence="3" id="KW-1185">Reference proteome</keyword>
<dbReference type="GO" id="GO:0005886">
    <property type="term" value="C:plasma membrane"/>
    <property type="evidence" value="ECO:0007669"/>
    <property type="project" value="TreeGrafter"/>
</dbReference>
<proteinExistence type="predicted"/>
<dbReference type="PANTHER" id="PTHR10857">
    <property type="entry name" value="COPINE"/>
    <property type="match status" value="1"/>
</dbReference>
<dbReference type="EMBL" id="KZ348941">
    <property type="protein sequence ID" value="PIO65522.1"/>
    <property type="molecule type" value="Genomic_DNA"/>
</dbReference>
<dbReference type="GO" id="GO:0005544">
    <property type="term" value="F:calcium-dependent phospholipid binding"/>
    <property type="evidence" value="ECO:0007669"/>
    <property type="project" value="InterPro"/>
</dbReference>
<dbReference type="InterPro" id="IPR045052">
    <property type="entry name" value="Copine"/>
</dbReference>
<dbReference type="CDD" id="cd04048">
    <property type="entry name" value="C2A_Copine"/>
    <property type="match status" value="1"/>
</dbReference>
<name>A0A2G9U763_TELCI</name>
<evidence type="ECO:0000313" key="3">
    <source>
        <dbReference type="Proteomes" id="UP000230423"/>
    </source>
</evidence>
<dbReference type="GO" id="GO:0071277">
    <property type="term" value="P:cellular response to calcium ion"/>
    <property type="evidence" value="ECO:0007669"/>
    <property type="project" value="TreeGrafter"/>
</dbReference>
<protein>
    <recommendedName>
        <fullName evidence="1">C2 domain-containing protein</fullName>
    </recommendedName>
</protein>
<dbReference type="InterPro" id="IPR000008">
    <property type="entry name" value="C2_dom"/>
</dbReference>
<dbReference type="OrthoDB" id="5855668at2759"/>
<dbReference type="PANTHER" id="PTHR10857:SF106">
    <property type="entry name" value="C2 DOMAIN-CONTAINING PROTEIN"/>
    <property type="match status" value="1"/>
</dbReference>
<dbReference type="Pfam" id="PF00168">
    <property type="entry name" value="C2"/>
    <property type="match status" value="1"/>
</dbReference>